<dbReference type="GO" id="GO:0005886">
    <property type="term" value="C:plasma membrane"/>
    <property type="evidence" value="ECO:0007669"/>
    <property type="project" value="UniProtKB-SubCell"/>
</dbReference>
<comment type="subcellular location">
    <subcellularLocation>
        <location evidence="1">Cell membrane</location>
        <topology evidence="1">Multi-pass membrane protein</topology>
    </subcellularLocation>
</comment>
<evidence type="ECO:0000256" key="4">
    <source>
        <dbReference type="ARBA" id="ARBA00022989"/>
    </source>
</evidence>
<dbReference type="Pfam" id="PF13396">
    <property type="entry name" value="PLDc_N"/>
    <property type="match status" value="1"/>
</dbReference>
<evidence type="ECO:0000313" key="8">
    <source>
        <dbReference type="EMBL" id="QKG84719.1"/>
    </source>
</evidence>
<feature type="transmembrane region" description="Helical" evidence="6">
    <location>
        <begin position="38"/>
        <end position="57"/>
    </location>
</feature>
<reference evidence="8 9" key="1">
    <citation type="submission" date="2020-01" db="EMBL/GenBank/DDBJ databases">
        <authorList>
            <person name="Gulvik C.A."/>
            <person name="Batra D.G."/>
        </authorList>
    </citation>
    <scope>NUCLEOTIDE SEQUENCE [LARGE SCALE GENOMIC DNA]</scope>
    <source>
        <strain evidence="8 9">W9323</strain>
    </source>
</reference>
<dbReference type="AlphaFoldDB" id="A0A7D3XJA1"/>
<evidence type="ECO:0000256" key="3">
    <source>
        <dbReference type="ARBA" id="ARBA00022692"/>
    </source>
</evidence>
<dbReference type="InterPro" id="IPR027379">
    <property type="entry name" value="CLS_N"/>
</dbReference>
<dbReference type="Proteomes" id="UP000503088">
    <property type="component" value="Chromosome"/>
</dbReference>
<evidence type="ECO:0000256" key="5">
    <source>
        <dbReference type="ARBA" id="ARBA00023136"/>
    </source>
</evidence>
<accession>A0A7D3XJA1</accession>
<feature type="transmembrane region" description="Helical" evidence="6">
    <location>
        <begin position="6"/>
        <end position="26"/>
    </location>
</feature>
<evidence type="ECO:0000313" key="9">
    <source>
        <dbReference type="Proteomes" id="UP000503088"/>
    </source>
</evidence>
<sequence>MDFNWGLILPFILIQLILMTVALVDLVPRKHLSGPKWIWVVIIVVANIIGPILYFILGRKDHT</sequence>
<feature type="domain" description="Cardiolipin synthase N-terminal" evidence="7">
    <location>
        <begin position="17"/>
        <end position="59"/>
    </location>
</feature>
<evidence type="ECO:0000256" key="6">
    <source>
        <dbReference type="SAM" id="Phobius"/>
    </source>
</evidence>
<dbReference type="KEGG" id="kpul:GXN76_09705"/>
<evidence type="ECO:0000259" key="7">
    <source>
        <dbReference type="Pfam" id="PF13396"/>
    </source>
</evidence>
<name>A0A7D3XJA1_9BACL</name>
<organism evidence="8 9">
    <name type="scientific">Kroppenstedtia pulmonis</name>
    <dbReference type="NCBI Taxonomy" id="1380685"/>
    <lineage>
        <taxon>Bacteria</taxon>
        <taxon>Bacillati</taxon>
        <taxon>Bacillota</taxon>
        <taxon>Bacilli</taxon>
        <taxon>Bacillales</taxon>
        <taxon>Thermoactinomycetaceae</taxon>
        <taxon>Kroppenstedtia</taxon>
    </lineage>
</organism>
<keyword evidence="3 6" id="KW-0812">Transmembrane</keyword>
<keyword evidence="9" id="KW-1185">Reference proteome</keyword>
<keyword evidence="4 6" id="KW-1133">Transmembrane helix</keyword>
<gene>
    <name evidence="8" type="ORF">GXN76_09705</name>
</gene>
<dbReference type="EMBL" id="CP048104">
    <property type="protein sequence ID" value="QKG84719.1"/>
    <property type="molecule type" value="Genomic_DNA"/>
</dbReference>
<keyword evidence="2" id="KW-1003">Cell membrane</keyword>
<proteinExistence type="predicted"/>
<keyword evidence="5 6" id="KW-0472">Membrane</keyword>
<evidence type="ECO:0000256" key="2">
    <source>
        <dbReference type="ARBA" id="ARBA00022475"/>
    </source>
</evidence>
<protein>
    <submittedName>
        <fullName evidence="8">Transcriptional regulator</fullName>
    </submittedName>
</protein>
<evidence type="ECO:0000256" key="1">
    <source>
        <dbReference type="ARBA" id="ARBA00004651"/>
    </source>
</evidence>
<dbReference type="RefSeq" id="WP_173222703.1">
    <property type="nucleotide sequence ID" value="NZ_CP048104.1"/>
</dbReference>